<organism evidence="1 2">
    <name type="scientific">Streptomyces bangladeshensis</name>
    <dbReference type="NCBI Taxonomy" id="295352"/>
    <lineage>
        <taxon>Bacteria</taxon>
        <taxon>Bacillati</taxon>
        <taxon>Actinomycetota</taxon>
        <taxon>Actinomycetes</taxon>
        <taxon>Kitasatosporales</taxon>
        <taxon>Streptomycetaceae</taxon>
        <taxon>Streptomyces</taxon>
    </lineage>
</organism>
<keyword evidence="2" id="KW-1185">Reference proteome</keyword>
<dbReference type="Proteomes" id="UP001501391">
    <property type="component" value="Unassembled WGS sequence"/>
</dbReference>
<name>A0ABN3C0I2_9ACTN</name>
<gene>
    <name evidence="1" type="ORF">GCM10009787_62850</name>
</gene>
<reference evidence="1 2" key="1">
    <citation type="journal article" date="2019" name="Int. J. Syst. Evol. Microbiol.">
        <title>The Global Catalogue of Microorganisms (GCM) 10K type strain sequencing project: providing services to taxonomists for standard genome sequencing and annotation.</title>
        <authorList>
            <consortium name="The Broad Institute Genomics Platform"/>
            <consortium name="The Broad Institute Genome Sequencing Center for Infectious Disease"/>
            <person name="Wu L."/>
            <person name="Ma J."/>
        </authorList>
    </citation>
    <scope>NUCLEOTIDE SEQUENCE [LARGE SCALE GENOMIC DNA]</scope>
    <source>
        <strain evidence="1 2">JCM 14924</strain>
    </source>
</reference>
<evidence type="ECO:0000313" key="1">
    <source>
        <dbReference type="EMBL" id="GAA2202724.1"/>
    </source>
</evidence>
<evidence type="ECO:0000313" key="2">
    <source>
        <dbReference type="Proteomes" id="UP001501391"/>
    </source>
</evidence>
<accession>A0ABN3C0I2</accession>
<comment type="caution">
    <text evidence="1">The sequence shown here is derived from an EMBL/GenBank/DDBJ whole genome shotgun (WGS) entry which is preliminary data.</text>
</comment>
<protein>
    <submittedName>
        <fullName evidence="1">Uncharacterized protein</fullName>
    </submittedName>
</protein>
<sequence>MNVGSVLAYEPTHSIATKGATRHKAMITRTGVTTGGLTSGVSDMPRLRPLADHLCNEQAI</sequence>
<dbReference type="EMBL" id="BAAAOQ010000024">
    <property type="protein sequence ID" value="GAA2202724.1"/>
    <property type="molecule type" value="Genomic_DNA"/>
</dbReference>
<proteinExistence type="predicted"/>